<evidence type="ECO:0008006" key="4">
    <source>
        <dbReference type="Google" id="ProtNLM"/>
    </source>
</evidence>
<keyword evidence="1" id="KW-0472">Membrane</keyword>
<protein>
    <recommendedName>
        <fullName evidence="4">DUF1449 family protein</fullName>
    </recommendedName>
</protein>
<name>A0ABV2LT99_9FLAO</name>
<accession>A0ABV2LT99</accession>
<feature type="transmembrane region" description="Helical" evidence="1">
    <location>
        <begin position="109"/>
        <end position="128"/>
    </location>
</feature>
<evidence type="ECO:0000313" key="2">
    <source>
        <dbReference type="EMBL" id="MET3731789.1"/>
    </source>
</evidence>
<dbReference type="EMBL" id="JBEPMO010000006">
    <property type="protein sequence ID" value="MET3731789.1"/>
    <property type="molecule type" value="Genomic_DNA"/>
</dbReference>
<keyword evidence="1" id="KW-0812">Transmembrane</keyword>
<dbReference type="RefSeq" id="WP_354508384.1">
    <property type="nucleotide sequence ID" value="NZ_JBEPMO010000006.1"/>
</dbReference>
<evidence type="ECO:0000313" key="3">
    <source>
        <dbReference type="Proteomes" id="UP001549146"/>
    </source>
</evidence>
<sequence>MADLLNLLFHPLPNGIMTVLTGCSLLYWLFVMISGSGLDFGVDADAALEVGDVSELDSPDDVSEPGIMAKIWDFINVGKVPVMVIVTLFKFVSWIMTIVSSVVFGLGKLGIWSVLILIPIFIIAYFLMHYLTKPFVKLYNNLGYKGDDPIDFLGRSGKMKSTIEDQKIGSAEFFINGDVIRLNVLSQDGSKIDYNDSVMIVNESVDRKLFYVKKEINLSNI</sequence>
<proteinExistence type="predicted"/>
<feature type="transmembrane region" description="Helical" evidence="1">
    <location>
        <begin position="12"/>
        <end position="30"/>
    </location>
</feature>
<feature type="transmembrane region" description="Helical" evidence="1">
    <location>
        <begin position="80"/>
        <end position="103"/>
    </location>
</feature>
<dbReference type="Proteomes" id="UP001549146">
    <property type="component" value="Unassembled WGS sequence"/>
</dbReference>
<keyword evidence="3" id="KW-1185">Reference proteome</keyword>
<reference evidence="2 3" key="1">
    <citation type="submission" date="2024-06" db="EMBL/GenBank/DDBJ databases">
        <title>Genomic Encyclopedia of Type Strains, Phase IV (KMG-IV): sequencing the most valuable type-strain genomes for metagenomic binning, comparative biology and taxonomic classification.</title>
        <authorList>
            <person name="Goeker M."/>
        </authorList>
    </citation>
    <scope>NUCLEOTIDE SEQUENCE [LARGE SCALE GENOMIC DNA]</scope>
    <source>
        <strain evidence="2 3">DSM 29388</strain>
    </source>
</reference>
<evidence type="ECO:0000256" key="1">
    <source>
        <dbReference type="SAM" id="Phobius"/>
    </source>
</evidence>
<organism evidence="2 3">
    <name type="scientific">Moheibacter stercoris</name>
    <dbReference type="NCBI Taxonomy" id="1628251"/>
    <lineage>
        <taxon>Bacteria</taxon>
        <taxon>Pseudomonadati</taxon>
        <taxon>Bacteroidota</taxon>
        <taxon>Flavobacteriia</taxon>
        <taxon>Flavobacteriales</taxon>
        <taxon>Weeksellaceae</taxon>
        <taxon>Moheibacter</taxon>
    </lineage>
</organism>
<gene>
    <name evidence="2" type="ORF">ABID46_001370</name>
</gene>
<comment type="caution">
    <text evidence="2">The sequence shown here is derived from an EMBL/GenBank/DDBJ whole genome shotgun (WGS) entry which is preliminary data.</text>
</comment>
<keyword evidence="1" id="KW-1133">Transmembrane helix</keyword>